<dbReference type="InterPro" id="IPR000620">
    <property type="entry name" value="EamA_dom"/>
</dbReference>
<accession>A0A6S7CEV9</accession>
<feature type="transmembrane region" description="Helical" evidence="7">
    <location>
        <begin position="174"/>
        <end position="193"/>
    </location>
</feature>
<feature type="transmembrane region" description="Helical" evidence="7">
    <location>
        <begin position="7"/>
        <end position="28"/>
    </location>
</feature>
<dbReference type="Pfam" id="PF00892">
    <property type="entry name" value="EamA"/>
    <property type="match status" value="2"/>
</dbReference>
<dbReference type="Proteomes" id="UP000494203">
    <property type="component" value="Unassembled WGS sequence"/>
</dbReference>
<keyword evidence="4 7" id="KW-1133">Transmembrane helix</keyword>
<feature type="transmembrane region" description="Helical" evidence="7">
    <location>
        <begin position="205"/>
        <end position="223"/>
    </location>
</feature>
<dbReference type="SUPFAM" id="SSF103481">
    <property type="entry name" value="Multidrug resistance efflux transporter EmrE"/>
    <property type="match status" value="2"/>
</dbReference>
<evidence type="ECO:0000256" key="6">
    <source>
        <dbReference type="SAM" id="MobiDB-lite"/>
    </source>
</evidence>
<evidence type="ECO:0000256" key="1">
    <source>
        <dbReference type="ARBA" id="ARBA00004141"/>
    </source>
</evidence>
<keyword evidence="10" id="KW-1185">Reference proteome</keyword>
<comment type="similarity">
    <text evidence="2">Belongs to the EamA transporter family.</text>
</comment>
<evidence type="ECO:0000313" key="10">
    <source>
        <dbReference type="Proteomes" id="UP000494203"/>
    </source>
</evidence>
<keyword evidence="3 7" id="KW-0812">Transmembrane</keyword>
<dbReference type="PANTHER" id="PTHR32322:SF2">
    <property type="entry name" value="EAMA DOMAIN-CONTAINING PROTEIN"/>
    <property type="match status" value="1"/>
</dbReference>
<dbReference type="AlphaFoldDB" id="A0A6S7CEV9"/>
<gene>
    <name evidence="9" type="ORF">LMG26788_01328</name>
</gene>
<sequence length="312" mass="31960">MNRSTDLLLTATAPAIWGSTYVVTTLMLPQGYPLTVAMLRALPAGILLLLAVRQLPHGIWWLRTAILGALNFSVFWALLFVAAYRLPGGVAATLGAIQPLVVILLARALLGSPVRGLAVLAALAGIGGVALLVLGPKAALDPVGVAAGLASAASMALGTVLSRRWQPPVSALTFTSWQLTAGGVLLVPLALLAEPALPAPTMLNVLGIAYLGLIGAALTYVIWFRGLARLEPAVVSSLGFLSPVSAVLLGWALLDQRLSAAQTAGMAIVVASVWLSQRVQRRAALTGAGVPAENPRTSAPAATHGAHGDKAG</sequence>
<feature type="transmembrane region" description="Helical" evidence="7">
    <location>
        <begin position="117"/>
        <end position="136"/>
    </location>
</feature>
<evidence type="ECO:0000256" key="2">
    <source>
        <dbReference type="ARBA" id="ARBA00007362"/>
    </source>
</evidence>
<feature type="transmembrane region" description="Helical" evidence="7">
    <location>
        <begin position="64"/>
        <end position="84"/>
    </location>
</feature>
<evidence type="ECO:0000256" key="4">
    <source>
        <dbReference type="ARBA" id="ARBA00022989"/>
    </source>
</evidence>
<reference evidence="9 10" key="1">
    <citation type="submission" date="2020-04" db="EMBL/GenBank/DDBJ databases">
        <authorList>
            <person name="De Canck E."/>
        </authorList>
    </citation>
    <scope>NUCLEOTIDE SEQUENCE [LARGE SCALE GENOMIC DNA]</scope>
    <source>
        <strain evidence="9 10">LMG 26788</strain>
    </source>
</reference>
<evidence type="ECO:0000256" key="5">
    <source>
        <dbReference type="ARBA" id="ARBA00023136"/>
    </source>
</evidence>
<feature type="domain" description="EamA" evidence="8">
    <location>
        <begin position="8"/>
        <end position="133"/>
    </location>
</feature>
<dbReference type="Gene3D" id="1.10.3730.20">
    <property type="match status" value="1"/>
</dbReference>
<dbReference type="RefSeq" id="WP_175132896.1">
    <property type="nucleotide sequence ID" value="NZ_CADIJV010000009.1"/>
</dbReference>
<evidence type="ECO:0000256" key="7">
    <source>
        <dbReference type="SAM" id="Phobius"/>
    </source>
</evidence>
<dbReference type="InterPro" id="IPR050638">
    <property type="entry name" value="AA-Vitamin_Transporters"/>
</dbReference>
<comment type="subcellular location">
    <subcellularLocation>
        <location evidence="1">Membrane</location>
        <topology evidence="1">Multi-pass membrane protein</topology>
    </subcellularLocation>
</comment>
<dbReference type="PANTHER" id="PTHR32322">
    <property type="entry name" value="INNER MEMBRANE TRANSPORTER"/>
    <property type="match status" value="1"/>
</dbReference>
<dbReference type="GO" id="GO:0016020">
    <property type="term" value="C:membrane"/>
    <property type="evidence" value="ECO:0007669"/>
    <property type="project" value="UniProtKB-SubCell"/>
</dbReference>
<dbReference type="EMBL" id="CADIKZ010000003">
    <property type="protein sequence ID" value="CAB3842556.1"/>
    <property type="molecule type" value="Genomic_DNA"/>
</dbReference>
<evidence type="ECO:0000259" key="8">
    <source>
        <dbReference type="Pfam" id="PF00892"/>
    </source>
</evidence>
<evidence type="ECO:0000256" key="3">
    <source>
        <dbReference type="ARBA" id="ARBA00022692"/>
    </source>
</evidence>
<feature type="transmembrane region" description="Helical" evidence="7">
    <location>
        <begin position="260"/>
        <end position="276"/>
    </location>
</feature>
<organism evidence="9 10">
    <name type="scientific">Achromobacter pulmonis</name>
    <dbReference type="NCBI Taxonomy" id="1389932"/>
    <lineage>
        <taxon>Bacteria</taxon>
        <taxon>Pseudomonadati</taxon>
        <taxon>Pseudomonadota</taxon>
        <taxon>Betaproteobacteria</taxon>
        <taxon>Burkholderiales</taxon>
        <taxon>Alcaligenaceae</taxon>
        <taxon>Achromobacter</taxon>
    </lineage>
</organism>
<evidence type="ECO:0000313" key="9">
    <source>
        <dbReference type="EMBL" id="CAB3842556.1"/>
    </source>
</evidence>
<feature type="transmembrane region" description="Helical" evidence="7">
    <location>
        <begin position="90"/>
        <end position="110"/>
    </location>
</feature>
<dbReference type="InterPro" id="IPR037185">
    <property type="entry name" value="EmrE-like"/>
</dbReference>
<feature type="transmembrane region" description="Helical" evidence="7">
    <location>
        <begin position="235"/>
        <end position="254"/>
    </location>
</feature>
<feature type="domain" description="EamA" evidence="8">
    <location>
        <begin position="144"/>
        <end position="275"/>
    </location>
</feature>
<protein>
    <recommendedName>
        <fullName evidence="8">EamA domain-containing protein</fullName>
    </recommendedName>
</protein>
<feature type="transmembrane region" description="Helical" evidence="7">
    <location>
        <begin position="142"/>
        <end position="162"/>
    </location>
</feature>
<proteinExistence type="inferred from homology"/>
<name>A0A6S7CEV9_9BURK</name>
<feature type="region of interest" description="Disordered" evidence="6">
    <location>
        <begin position="286"/>
        <end position="312"/>
    </location>
</feature>
<feature type="transmembrane region" description="Helical" evidence="7">
    <location>
        <begin position="34"/>
        <end position="52"/>
    </location>
</feature>
<keyword evidence="5 7" id="KW-0472">Membrane</keyword>